<gene>
    <name evidence="1" type="ORF">H5410_014821</name>
</gene>
<organism evidence="1 2">
    <name type="scientific">Solanum commersonii</name>
    <name type="common">Commerson's wild potato</name>
    <name type="synonym">Commerson's nightshade</name>
    <dbReference type="NCBI Taxonomy" id="4109"/>
    <lineage>
        <taxon>Eukaryota</taxon>
        <taxon>Viridiplantae</taxon>
        <taxon>Streptophyta</taxon>
        <taxon>Embryophyta</taxon>
        <taxon>Tracheophyta</taxon>
        <taxon>Spermatophyta</taxon>
        <taxon>Magnoliopsida</taxon>
        <taxon>eudicotyledons</taxon>
        <taxon>Gunneridae</taxon>
        <taxon>Pentapetalae</taxon>
        <taxon>asterids</taxon>
        <taxon>lamiids</taxon>
        <taxon>Solanales</taxon>
        <taxon>Solanaceae</taxon>
        <taxon>Solanoideae</taxon>
        <taxon>Solaneae</taxon>
        <taxon>Solanum</taxon>
    </lineage>
</organism>
<keyword evidence="2" id="KW-1185">Reference proteome</keyword>
<reference evidence="1 2" key="1">
    <citation type="submission" date="2020-09" db="EMBL/GenBank/DDBJ databases">
        <title>De no assembly of potato wild relative species, Solanum commersonii.</title>
        <authorList>
            <person name="Cho K."/>
        </authorList>
    </citation>
    <scope>NUCLEOTIDE SEQUENCE [LARGE SCALE GENOMIC DNA]</scope>
    <source>
        <strain evidence="1">LZ3.2</strain>
        <tissue evidence="1">Leaf</tissue>
    </source>
</reference>
<dbReference type="OrthoDB" id="1304512at2759"/>
<accession>A0A9J5ZRX4</accession>
<protein>
    <submittedName>
        <fullName evidence="1">Uncharacterized protein</fullName>
    </submittedName>
</protein>
<comment type="caution">
    <text evidence="1">The sequence shown here is derived from an EMBL/GenBank/DDBJ whole genome shotgun (WGS) entry which is preliminary data.</text>
</comment>
<dbReference type="Proteomes" id="UP000824120">
    <property type="component" value="Chromosome 3"/>
</dbReference>
<dbReference type="EMBL" id="JACXVP010000003">
    <property type="protein sequence ID" value="KAG5614997.1"/>
    <property type="molecule type" value="Genomic_DNA"/>
</dbReference>
<proteinExistence type="predicted"/>
<name>A0A9J5ZRX4_SOLCO</name>
<dbReference type="AlphaFoldDB" id="A0A9J5ZRX4"/>
<evidence type="ECO:0000313" key="2">
    <source>
        <dbReference type="Proteomes" id="UP000824120"/>
    </source>
</evidence>
<sequence length="67" mass="7651">MRSSSGILPSPTEWRWVVQLKKRLGVEALAAVMMNFDSDGIEEYNELVAALDKHEYGPNQRSKKSVW</sequence>
<evidence type="ECO:0000313" key="1">
    <source>
        <dbReference type="EMBL" id="KAG5614997.1"/>
    </source>
</evidence>